<evidence type="ECO:0000259" key="8">
    <source>
        <dbReference type="PROSITE" id="PS50847"/>
    </source>
</evidence>
<feature type="compositionally biased region" description="Low complexity" evidence="5">
    <location>
        <begin position="42"/>
        <end position="57"/>
    </location>
</feature>
<evidence type="ECO:0000256" key="2">
    <source>
        <dbReference type="ARBA" id="ARBA00022525"/>
    </source>
</evidence>
<dbReference type="InterPro" id="IPR013783">
    <property type="entry name" value="Ig-like_fold"/>
</dbReference>
<dbReference type="Gene3D" id="2.60.40.10">
    <property type="entry name" value="Immunoglobulins"/>
    <property type="match status" value="2"/>
</dbReference>
<evidence type="ECO:0000313" key="10">
    <source>
        <dbReference type="Proteomes" id="UP001597267"/>
    </source>
</evidence>
<feature type="chain" id="PRO_5045064499" evidence="7">
    <location>
        <begin position="40"/>
        <end position="883"/>
    </location>
</feature>
<keyword evidence="1" id="KW-0134">Cell wall</keyword>
<sequence>MKNSTISKQDDKHRNVVLISSAILTGFLLNNYATTNVHAATTTQTEQTTTAATSTSAETEETVDPNSGTSSGTTVAGQQSTTTTGEGASSSSEINPTSVTEDINTTETTGTTETTTKSTTDTTGTDNNLENTSDGSTENNTDTTGMDAGTTGIAATSANLTAGTDTSNTGDTANTTAGGTTDTGITESATPADATITSTAEETTETTADETATTDSTVTAPVLDDKFPTLANLYVEPSQNAVGYGQTITLKVMPYNTNMMSAQLGNQLYGFYIVLPTTITGNTTSFQTSADDFVASFNGDNATYTNLNITSLTVSQLSNTTDGREVYYFRPNDGAVVAESNKVKPILTLSVTTGSDAADTPSYYQLNANTNDEVTTNDVLFAGVNDMATNTNKSYTPILATDVGITDAPDQYITGIAYSGINRFIGYTGVHTQDSVVTQDTDWQAGDNFVSATGAKDRIVTAPVTDASQMAVTITKDGTTVDRVDTTQPGTYKVTYSSSAGSSTATVTVSGIQVQDSNLTQGGTWAQDDNLVKAIDGSGITVGSDALVVSITKDGQSVNNVDTSQPGVYAVTYQLTDGTNAGKTATVVVSGIALSQTETTVTQGDQWTPSDNFTQAIDKDGQNVDLADLTVTITDATGATVDQVNTAEPGTYTVTYTLPDGSVSQVATITVTAKDTDTDDNTGNGDDNDNDNGNSNNNNGNNNNNNGNHNSGDDGGVTTPTEPENPDTDPDTDIDDSDDTTDNTGDEATAENPDADHDLDNTGDEATEDNTDSDTTSKPNLDTSADNDQSETNDVVTDNSNFGTNSGQEMITQAPTATASNQSNIVQAATVDTNTQATDAKTFPQTGEKQSNQLTILGAVLVVLSGLLGWIGYKKQQKKTRKI</sequence>
<comment type="caution">
    <text evidence="9">The sequence shown here is derived from an EMBL/GenBank/DDBJ whole genome shotgun (WGS) entry which is preliminary data.</text>
</comment>
<feature type="compositionally biased region" description="Low complexity" evidence="5">
    <location>
        <begin position="67"/>
        <end position="132"/>
    </location>
</feature>
<accession>A0ABW4J7B3</accession>
<evidence type="ECO:0000256" key="5">
    <source>
        <dbReference type="SAM" id="MobiDB-lite"/>
    </source>
</evidence>
<dbReference type="Pfam" id="PF07523">
    <property type="entry name" value="Big_3"/>
    <property type="match status" value="2"/>
</dbReference>
<feature type="signal peptide" evidence="7">
    <location>
        <begin position="1"/>
        <end position="39"/>
    </location>
</feature>
<evidence type="ECO:0000256" key="3">
    <source>
        <dbReference type="ARBA" id="ARBA00022729"/>
    </source>
</evidence>
<feature type="transmembrane region" description="Helical" evidence="6">
    <location>
        <begin position="854"/>
        <end position="873"/>
    </location>
</feature>
<keyword evidence="6" id="KW-1133">Transmembrane helix</keyword>
<keyword evidence="3 7" id="KW-0732">Signal</keyword>
<feature type="compositionally biased region" description="Low complexity" evidence="5">
    <location>
        <begin position="141"/>
        <end position="184"/>
    </location>
</feature>
<keyword evidence="2" id="KW-0964">Secreted</keyword>
<reference evidence="10" key="1">
    <citation type="journal article" date="2019" name="Int. J. Syst. Evol. Microbiol.">
        <title>The Global Catalogue of Microorganisms (GCM) 10K type strain sequencing project: providing services to taxonomists for standard genome sequencing and annotation.</title>
        <authorList>
            <consortium name="The Broad Institute Genomics Platform"/>
            <consortium name="The Broad Institute Genome Sequencing Center for Infectious Disease"/>
            <person name="Wu L."/>
            <person name="Ma J."/>
        </authorList>
    </citation>
    <scope>NUCLEOTIDE SEQUENCE [LARGE SCALE GENOMIC DNA]</scope>
    <source>
        <strain evidence="10">CCM 8896</strain>
    </source>
</reference>
<feature type="compositionally biased region" description="Acidic residues" evidence="5">
    <location>
        <begin position="761"/>
        <end position="772"/>
    </location>
</feature>
<evidence type="ECO:0000256" key="1">
    <source>
        <dbReference type="ARBA" id="ARBA00022512"/>
    </source>
</evidence>
<dbReference type="RefSeq" id="WP_164507083.1">
    <property type="nucleotide sequence ID" value="NZ_JBHTOP010000011.1"/>
</dbReference>
<dbReference type="NCBIfam" id="TIGR01167">
    <property type="entry name" value="LPXTG_anchor"/>
    <property type="match status" value="1"/>
</dbReference>
<organism evidence="9 10">
    <name type="scientific">Agrilactobacillus yilanensis</name>
    <dbReference type="NCBI Taxonomy" id="2485997"/>
    <lineage>
        <taxon>Bacteria</taxon>
        <taxon>Bacillati</taxon>
        <taxon>Bacillota</taxon>
        <taxon>Bacilli</taxon>
        <taxon>Lactobacillales</taxon>
        <taxon>Lactobacillaceae</taxon>
        <taxon>Agrilactobacillus</taxon>
    </lineage>
</organism>
<protein>
    <submittedName>
        <fullName evidence="9">Bacterial Ig-like domain-containing protein</fullName>
    </submittedName>
</protein>
<keyword evidence="6" id="KW-0472">Membrane</keyword>
<feature type="compositionally biased region" description="Low complexity" evidence="5">
    <location>
        <begin position="192"/>
        <end position="201"/>
    </location>
</feature>
<proteinExistence type="predicted"/>
<keyword evidence="10" id="KW-1185">Reference proteome</keyword>
<feature type="region of interest" description="Disordered" evidence="5">
    <location>
        <begin position="674"/>
        <end position="808"/>
    </location>
</feature>
<evidence type="ECO:0000256" key="7">
    <source>
        <dbReference type="SAM" id="SignalP"/>
    </source>
</evidence>
<dbReference type="Proteomes" id="UP001597267">
    <property type="component" value="Unassembled WGS sequence"/>
</dbReference>
<keyword evidence="4" id="KW-0572">Peptidoglycan-anchor</keyword>
<evidence type="ECO:0000313" key="9">
    <source>
        <dbReference type="EMBL" id="MFD1671538.1"/>
    </source>
</evidence>
<dbReference type="InterPro" id="IPR022038">
    <property type="entry name" value="Ig-like_bact"/>
</dbReference>
<dbReference type="EMBL" id="JBHTOP010000011">
    <property type="protein sequence ID" value="MFD1671538.1"/>
    <property type="molecule type" value="Genomic_DNA"/>
</dbReference>
<gene>
    <name evidence="9" type="ORF">ACFQ5M_05480</name>
</gene>
<dbReference type="Pfam" id="PF00746">
    <property type="entry name" value="Gram_pos_anchor"/>
    <property type="match status" value="1"/>
</dbReference>
<feature type="compositionally biased region" description="Polar residues" evidence="5">
    <location>
        <begin position="773"/>
        <end position="808"/>
    </location>
</feature>
<evidence type="ECO:0000256" key="4">
    <source>
        <dbReference type="ARBA" id="ARBA00023088"/>
    </source>
</evidence>
<dbReference type="PROSITE" id="PS50847">
    <property type="entry name" value="GRAM_POS_ANCHORING"/>
    <property type="match status" value="1"/>
</dbReference>
<feature type="region of interest" description="Disordered" evidence="5">
    <location>
        <begin position="42"/>
        <end position="216"/>
    </location>
</feature>
<name>A0ABW4J7B3_9LACO</name>
<feature type="domain" description="Gram-positive cocci surface proteins LPxTG" evidence="8">
    <location>
        <begin position="843"/>
        <end position="881"/>
    </location>
</feature>
<dbReference type="InterPro" id="IPR019931">
    <property type="entry name" value="LPXTG_anchor"/>
</dbReference>
<feature type="compositionally biased region" description="Low complexity" evidence="5">
    <location>
        <begin position="681"/>
        <end position="722"/>
    </location>
</feature>
<evidence type="ECO:0000256" key="6">
    <source>
        <dbReference type="SAM" id="Phobius"/>
    </source>
</evidence>
<keyword evidence="6" id="KW-0812">Transmembrane</keyword>
<feature type="compositionally biased region" description="Acidic residues" evidence="5">
    <location>
        <begin position="724"/>
        <end position="749"/>
    </location>
</feature>